<dbReference type="Pfam" id="PF13439">
    <property type="entry name" value="Glyco_transf_4"/>
    <property type="match status" value="1"/>
</dbReference>
<dbReference type="PANTHER" id="PTHR45947:SF3">
    <property type="entry name" value="SULFOQUINOVOSYL TRANSFERASE SQD2"/>
    <property type="match status" value="1"/>
</dbReference>
<keyword evidence="4" id="KW-0808">Transferase</keyword>
<dbReference type="Pfam" id="PF00534">
    <property type="entry name" value="Glycos_transf_1"/>
    <property type="match status" value="1"/>
</dbReference>
<dbReference type="InterPro" id="IPR028098">
    <property type="entry name" value="Glyco_trans_4-like_N"/>
</dbReference>
<evidence type="ECO:0000256" key="1">
    <source>
        <dbReference type="SAM" id="Phobius"/>
    </source>
</evidence>
<name>A0ABU3T145_9ALTE</name>
<dbReference type="RefSeq" id="WP_316027509.1">
    <property type="nucleotide sequence ID" value="NZ_JAWDIO010000002.1"/>
</dbReference>
<dbReference type="EC" id="2.4.-.-" evidence="4"/>
<reference evidence="4 5" key="1">
    <citation type="submission" date="2023-10" db="EMBL/GenBank/DDBJ databases">
        <title>Glaciecola aquimarina strain GGW-M5 nov., isolated from a coastal seawater.</title>
        <authorList>
            <person name="Bayburt H."/>
            <person name="Kim J.M."/>
            <person name="Choi B.J."/>
            <person name="Jeon C.O."/>
        </authorList>
    </citation>
    <scope>NUCLEOTIDE SEQUENCE [LARGE SCALE GENOMIC DNA]</scope>
    <source>
        <strain evidence="4 5">KCTC 32108</strain>
    </source>
</reference>
<keyword evidence="1" id="KW-0812">Transmembrane</keyword>
<gene>
    <name evidence="4" type="ORF">RS130_20760</name>
</gene>
<protein>
    <submittedName>
        <fullName evidence="4">Glycosyltransferase</fullName>
        <ecNumber evidence="4">2.4.-.-</ecNumber>
    </submittedName>
</protein>
<evidence type="ECO:0000313" key="4">
    <source>
        <dbReference type="EMBL" id="MDU0355999.1"/>
    </source>
</evidence>
<feature type="domain" description="Glycosyltransferase subfamily 4-like N-terminal" evidence="3">
    <location>
        <begin position="14"/>
        <end position="176"/>
    </location>
</feature>
<dbReference type="Proteomes" id="UP001247805">
    <property type="component" value="Unassembled WGS sequence"/>
</dbReference>
<dbReference type="GO" id="GO:0016757">
    <property type="term" value="F:glycosyltransferase activity"/>
    <property type="evidence" value="ECO:0007669"/>
    <property type="project" value="UniProtKB-KW"/>
</dbReference>
<keyword evidence="1" id="KW-0472">Membrane</keyword>
<dbReference type="InterPro" id="IPR050194">
    <property type="entry name" value="Glycosyltransferase_grp1"/>
</dbReference>
<dbReference type="PANTHER" id="PTHR45947">
    <property type="entry name" value="SULFOQUINOVOSYL TRANSFERASE SQD2"/>
    <property type="match status" value="1"/>
</dbReference>
<dbReference type="EMBL" id="JAWDIO010000002">
    <property type="protein sequence ID" value="MDU0355999.1"/>
    <property type="molecule type" value="Genomic_DNA"/>
</dbReference>
<dbReference type="InterPro" id="IPR001296">
    <property type="entry name" value="Glyco_trans_1"/>
</dbReference>
<keyword evidence="5" id="KW-1185">Reference proteome</keyword>
<evidence type="ECO:0000259" key="2">
    <source>
        <dbReference type="Pfam" id="PF00534"/>
    </source>
</evidence>
<comment type="caution">
    <text evidence="4">The sequence shown here is derived from an EMBL/GenBank/DDBJ whole genome shotgun (WGS) entry which is preliminary data.</text>
</comment>
<dbReference type="SUPFAM" id="SSF53756">
    <property type="entry name" value="UDP-Glycosyltransferase/glycogen phosphorylase"/>
    <property type="match status" value="1"/>
</dbReference>
<accession>A0ABU3T145</accession>
<keyword evidence="4" id="KW-0328">Glycosyltransferase</keyword>
<dbReference type="CDD" id="cd03811">
    <property type="entry name" value="GT4_GT28_WabH-like"/>
    <property type="match status" value="1"/>
</dbReference>
<evidence type="ECO:0000259" key="3">
    <source>
        <dbReference type="Pfam" id="PF13439"/>
    </source>
</evidence>
<proteinExistence type="predicted"/>
<dbReference type="Gene3D" id="3.40.50.2000">
    <property type="entry name" value="Glycogen Phosphorylase B"/>
    <property type="match status" value="2"/>
</dbReference>
<organism evidence="4 5">
    <name type="scientific">Paraglaciecola aquimarina</name>
    <dbReference type="NCBI Taxonomy" id="1235557"/>
    <lineage>
        <taxon>Bacteria</taxon>
        <taxon>Pseudomonadati</taxon>
        <taxon>Pseudomonadota</taxon>
        <taxon>Gammaproteobacteria</taxon>
        <taxon>Alteromonadales</taxon>
        <taxon>Alteromonadaceae</taxon>
        <taxon>Paraglaciecola</taxon>
    </lineage>
</organism>
<sequence>MAKIAIVMHDLRGGGAEKMMVRLANQLSADGDDVHLVLIAEGGVNKKFVNQNVNLVELGCERTLSSFGKLRKTLKAIKPDAILSVLAHINVIAGITCFSLGWQNKLSVSERNAFSLDRSLKTDKVMKLVYFMAPFVYQSLRKPVIAVSQGVADDLVEHTIVTRKHVTTACNPVITDETIQASQSAPQHEWLKSSDIPVLLSIGRLSHQKGFDLLLEAFSLVQSEIKCRLIIYGEGELRADLEKQVLSLGLNDSVDMLWVYAKSIGRNESGRLIRTVF</sequence>
<feature type="transmembrane region" description="Helical" evidence="1">
    <location>
        <begin position="81"/>
        <end position="102"/>
    </location>
</feature>
<feature type="domain" description="Glycosyl transferase family 1" evidence="2">
    <location>
        <begin position="191"/>
        <end position="258"/>
    </location>
</feature>
<keyword evidence="1" id="KW-1133">Transmembrane helix</keyword>
<evidence type="ECO:0000313" key="5">
    <source>
        <dbReference type="Proteomes" id="UP001247805"/>
    </source>
</evidence>